<evidence type="ECO:0000259" key="2">
    <source>
        <dbReference type="Pfam" id="PF25597"/>
    </source>
</evidence>
<protein>
    <recommendedName>
        <fullName evidence="2">Retroviral polymerase SH3-like domain-containing protein</fullName>
    </recommendedName>
</protein>
<dbReference type="Pfam" id="PF25597">
    <property type="entry name" value="SH3_retrovirus"/>
    <property type="match status" value="1"/>
</dbReference>
<feature type="domain" description="Retroviral polymerase SH3-like" evidence="2">
    <location>
        <begin position="247"/>
        <end position="283"/>
    </location>
</feature>
<evidence type="ECO:0000313" key="3">
    <source>
        <dbReference type="EMBL" id="TXG55633.1"/>
    </source>
</evidence>
<dbReference type="OrthoDB" id="787177at2759"/>
<dbReference type="AlphaFoldDB" id="A0A5C7HES4"/>
<reference evidence="4" key="1">
    <citation type="journal article" date="2019" name="Gigascience">
        <title>De novo genome assembly of the endangered Acer yangbiense, a plant species with extremely small populations endemic to Yunnan Province, China.</title>
        <authorList>
            <person name="Yang J."/>
            <person name="Wariss H.M."/>
            <person name="Tao L."/>
            <person name="Zhang R."/>
            <person name="Yun Q."/>
            <person name="Hollingsworth P."/>
            <person name="Dao Z."/>
            <person name="Luo G."/>
            <person name="Guo H."/>
            <person name="Ma Y."/>
            <person name="Sun W."/>
        </authorList>
    </citation>
    <scope>NUCLEOTIDE SEQUENCE [LARGE SCALE GENOMIC DNA]</scope>
    <source>
        <strain evidence="4">cv. Malutang</strain>
    </source>
</reference>
<keyword evidence="4" id="KW-1185">Reference proteome</keyword>
<dbReference type="Proteomes" id="UP000323000">
    <property type="component" value="Chromosome 9"/>
</dbReference>
<name>A0A5C7HES4_9ROSI</name>
<dbReference type="InterPro" id="IPR057670">
    <property type="entry name" value="SH3_retrovirus"/>
</dbReference>
<accession>A0A5C7HES4</accession>
<gene>
    <name evidence="3" type="ORF">EZV62_020889</name>
</gene>
<organism evidence="3 4">
    <name type="scientific">Acer yangbiense</name>
    <dbReference type="NCBI Taxonomy" id="1000413"/>
    <lineage>
        <taxon>Eukaryota</taxon>
        <taxon>Viridiplantae</taxon>
        <taxon>Streptophyta</taxon>
        <taxon>Embryophyta</taxon>
        <taxon>Tracheophyta</taxon>
        <taxon>Spermatophyta</taxon>
        <taxon>Magnoliopsida</taxon>
        <taxon>eudicotyledons</taxon>
        <taxon>Gunneridae</taxon>
        <taxon>Pentapetalae</taxon>
        <taxon>rosids</taxon>
        <taxon>malvids</taxon>
        <taxon>Sapindales</taxon>
        <taxon>Sapindaceae</taxon>
        <taxon>Hippocastanoideae</taxon>
        <taxon>Acereae</taxon>
        <taxon>Acer</taxon>
    </lineage>
</organism>
<evidence type="ECO:0000256" key="1">
    <source>
        <dbReference type="SAM" id="MobiDB-lite"/>
    </source>
</evidence>
<sequence length="408" mass="45120">MDKCPALEKVNIHLSPSTADDTMQEFETDNSLKQEYVQRMILMGKEETGEEQLLFAWPMVHDFEVHLLAYIIPETTSKKCSILSSFKFCKLVCLGIFLSPMFSTIASPSSIWSNSGFVVAMQALMIRVLYYAISHGVENLESDVQNDNLSTTEGFCDSCFVGINALIEKSESSSVLKSCCVGQLVENGYRLHFEDGGCTIFDKKEKDLVIAYVQMKRNRNFSIDLHCGAIMALKSEVVQDTWLWHKSSNTKGYRLYDVETGKLIVSRDVIFDENAAWDWKEKKELEQPPVILQSQDAPLYSASSSSLASSSTSSDSSSPVTPQTRMQIPGADVNITIECDSQAAVSCVNGAGDVGNLMIRECILDIKEILLSCKPRLSVKVTSRGSNAAADFLTNQGVQSGLVQEAWV</sequence>
<evidence type="ECO:0000313" key="4">
    <source>
        <dbReference type="Proteomes" id="UP000323000"/>
    </source>
</evidence>
<feature type="region of interest" description="Disordered" evidence="1">
    <location>
        <begin position="303"/>
        <end position="325"/>
    </location>
</feature>
<dbReference type="InterPro" id="IPR036397">
    <property type="entry name" value="RNaseH_sf"/>
</dbReference>
<dbReference type="GO" id="GO:0003676">
    <property type="term" value="F:nucleic acid binding"/>
    <property type="evidence" value="ECO:0007669"/>
    <property type="project" value="InterPro"/>
</dbReference>
<dbReference type="EMBL" id="VAHF01000009">
    <property type="protein sequence ID" value="TXG55633.1"/>
    <property type="molecule type" value="Genomic_DNA"/>
</dbReference>
<proteinExistence type="predicted"/>
<comment type="caution">
    <text evidence="3">The sequence shown here is derived from an EMBL/GenBank/DDBJ whole genome shotgun (WGS) entry which is preliminary data.</text>
</comment>
<feature type="compositionally biased region" description="Low complexity" evidence="1">
    <location>
        <begin position="303"/>
        <end position="318"/>
    </location>
</feature>
<dbReference type="Gene3D" id="3.30.420.10">
    <property type="entry name" value="Ribonuclease H-like superfamily/Ribonuclease H"/>
    <property type="match status" value="1"/>
</dbReference>